<evidence type="ECO:0000259" key="4">
    <source>
        <dbReference type="PROSITE" id="PS50887"/>
    </source>
</evidence>
<reference evidence="5 6" key="1">
    <citation type="submission" date="2019-09" db="EMBL/GenBank/DDBJ databases">
        <title>Draft genome sequences of 48 bacterial type strains from the CCUG.</title>
        <authorList>
            <person name="Tunovic T."/>
            <person name="Pineiro-Iglesias B."/>
            <person name="Unosson C."/>
            <person name="Inganas E."/>
            <person name="Ohlen M."/>
            <person name="Cardew S."/>
            <person name="Jensie-Markopoulos S."/>
            <person name="Salva-Serra F."/>
            <person name="Jaen-Luchoro D."/>
            <person name="Karlsson R."/>
            <person name="Svensson-Stadler L."/>
            <person name="Chun J."/>
            <person name="Moore E."/>
        </authorList>
    </citation>
    <scope>NUCLEOTIDE SEQUENCE [LARGE SCALE GENOMIC DNA]</scope>
    <source>
        <strain evidence="5 6">CCUG 30977</strain>
    </source>
</reference>
<dbReference type="GO" id="GO:0003824">
    <property type="term" value="F:catalytic activity"/>
    <property type="evidence" value="ECO:0007669"/>
    <property type="project" value="UniProtKB-ARBA"/>
</dbReference>
<evidence type="ECO:0000259" key="3">
    <source>
        <dbReference type="PROSITE" id="PS50113"/>
    </source>
</evidence>
<dbReference type="Gene3D" id="3.30.450.20">
    <property type="entry name" value="PAS domain"/>
    <property type="match status" value="1"/>
</dbReference>
<dbReference type="EMBL" id="VZPB01000001">
    <property type="protein sequence ID" value="KAB0585384.1"/>
    <property type="molecule type" value="Genomic_DNA"/>
</dbReference>
<evidence type="ECO:0000256" key="1">
    <source>
        <dbReference type="SAM" id="MobiDB-lite"/>
    </source>
</evidence>
<sequence length="493" mass="54082">MREAGERGPGRPSRRAPRWPIKWQLRPFGLGTTMTPCVFLLSEHPAPEGLAGCLAGCWSPAALTHADVELTGLRAQWAAHRDPARLWLLDVPAESLGEQLQWLIAQDLRDTPVLWWARTSPSDDETIGDLENQAWQAGVDDVLWAHQPDRHGRQLERALARHQARGGLGAVLRHRQQELHALRASLNNIPAPIFVKDAEGVYTECNQAFLQYLGLTRQQVVGHSVYDIAPADLAKVYDAADRALLASGGRQIYESQVRWADGHLRDVLFHKAVFHDAQGRPTGQAGAMFDITERRALERRLRQQAETDPLTGLLNRRSLEAQMIPRLQRAAEQDQALALLVFDVDHFKDINDGHGHSAGDSVLRLIAQVVGQHLRSDDLFARLGGDEFVVVLAGIEGVHSLAQRLPALVAAQRIDLDDGRSLSARISLGAVVLPAREHTLDSAIHTADLVLYEAKRLGRNRGVVMDTRPSSEAPGSGPEPGQGRGDALKAGSA</sequence>
<keyword evidence="6" id="KW-1185">Reference proteome</keyword>
<dbReference type="Proteomes" id="UP000430120">
    <property type="component" value="Unassembled WGS sequence"/>
</dbReference>
<dbReference type="InterPro" id="IPR000700">
    <property type="entry name" value="PAS-assoc_C"/>
</dbReference>
<organism evidence="5 6">
    <name type="scientific">Ideonella dechloratans</name>
    <dbReference type="NCBI Taxonomy" id="36863"/>
    <lineage>
        <taxon>Bacteria</taxon>
        <taxon>Pseudomonadati</taxon>
        <taxon>Pseudomonadota</taxon>
        <taxon>Betaproteobacteria</taxon>
        <taxon>Burkholderiales</taxon>
        <taxon>Sphaerotilaceae</taxon>
        <taxon>Ideonella</taxon>
    </lineage>
</organism>
<dbReference type="InterPro" id="IPR035965">
    <property type="entry name" value="PAS-like_dom_sf"/>
</dbReference>
<evidence type="ECO:0000313" key="5">
    <source>
        <dbReference type="EMBL" id="KAB0585384.1"/>
    </source>
</evidence>
<name>A0A643FKY9_IDEDE</name>
<feature type="domain" description="PAC" evidence="3">
    <location>
        <begin position="251"/>
        <end position="303"/>
    </location>
</feature>
<dbReference type="InterPro" id="IPR000014">
    <property type="entry name" value="PAS"/>
</dbReference>
<dbReference type="PROSITE" id="PS50887">
    <property type="entry name" value="GGDEF"/>
    <property type="match status" value="1"/>
</dbReference>
<dbReference type="InterPro" id="IPR043128">
    <property type="entry name" value="Rev_trsase/Diguanyl_cyclase"/>
</dbReference>
<dbReference type="PANTHER" id="PTHR44757:SF2">
    <property type="entry name" value="BIOFILM ARCHITECTURE MAINTENANCE PROTEIN MBAA"/>
    <property type="match status" value="1"/>
</dbReference>
<dbReference type="SUPFAM" id="SSF55073">
    <property type="entry name" value="Nucleotide cyclase"/>
    <property type="match status" value="1"/>
</dbReference>
<accession>A0A643FKY9</accession>
<evidence type="ECO:0000313" key="6">
    <source>
        <dbReference type="Proteomes" id="UP000430120"/>
    </source>
</evidence>
<dbReference type="FunFam" id="3.30.70.270:FF:000001">
    <property type="entry name" value="Diguanylate cyclase domain protein"/>
    <property type="match status" value="1"/>
</dbReference>
<dbReference type="AlphaFoldDB" id="A0A643FKY9"/>
<evidence type="ECO:0000259" key="2">
    <source>
        <dbReference type="PROSITE" id="PS50112"/>
    </source>
</evidence>
<dbReference type="SMART" id="SM00091">
    <property type="entry name" value="PAS"/>
    <property type="match status" value="1"/>
</dbReference>
<dbReference type="NCBIfam" id="TIGR00254">
    <property type="entry name" value="GGDEF"/>
    <property type="match status" value="1"/>
</dbReference>
<dbReference type="SMART" id="SM00267">
    <property type="entry name" value="GGDEF"/>
    <property type="match status" value="1"/>
</dbReference>
<feature type="region of interest" description="Disordered" evidence="1">
    <location>
        <begin position="464"/>
        <end position="493"/>
    </location>
</feature>
<gene>
    <name evidence="5" type="ORF">F7Q92_00355</name>
</gene>
<dbReference type="OrthoDB" id="9813903at2"/>
<dbReference type="InterPro" id="IPR013656">
    <property type="entry name" value="PAS_4"/>
</dbReference>
<dbReference type="Pfam" id="PF00990">
    <property type="entry name" value="GGDEF"/>
    <property type="match status" value="1"/>
</dbReference>
<comment type="caution">
    <text evidence="5">The sequence shown here is derived from an EMBL/GenBank/DDBJ whole genome shotgun (WGS) entry which is preliminary data.</text>
</comment>
<dbReference type="InterPro" id="IPR000160">
    <property type="entry name" value="GGDEF_dom"/>
</dbReference>
<dbReference type="Gene3D" id="3.30.70.270">
    <property type="match status" value="1"/>
</dbReference>
<protein>
    <submittedName>
        <fullName evidence="5">Diguanylate cyclase</fullName>
    </submittedName>
</protein>
<feature type="domain" description="GGDEF" evidence="4">
    <location>
        <begin position="335"/>
        <end position="467"/>
    </location>
</feature>
<dbReference type="SUPFAM" id="SSF55785">
    <property type="entry name" value="PYP-like sensor domain (PAS domain)"/>
    <property type="match status" value="1"/>
</dbReference>
<dbReference type="CDD" id="cd00130">
    <property type="entry name" value="PAS"/>
    <property type="match status" value="1"/>
</dbReference>
<feature type="domain" description="PAS" evidence="2">
    <location>
        <begin position="178"/>
        <end position="247"/>
    </location>
</feature>
<dbReference type="CDD" id="cd01949">
    <property type="entry name" value="GGDEF"/>
    <property type="match status" value="1"/>
</dbReference>
<dbReference type="PANTHER" id="PTHR44757">
    <property type="entry name" value="DIGUANYLATE CYCLASE DGCP"/>
    <property type="match status" value="1"/>
</dbReference>
<dbReference type="PROSITE" id="PS50112">
    <property type="entry name" value="PAS"/>
    <property type="match status" value="1"/>
</dbReference>
<dbReference type="PROSITE" id="PS50113">
    <property type="entry name" value="PAC"/>
    <property type="match status" value="1"/>
</dbReference>
<dbReference type="InterPro" id="IPR029787">
    <property type="entry name" value="Nucleotide_cyclase"/>
</dbReference>
<proteinExistence type="predicted"/>
<dbReference type="NCBIfam" id="TIGR00229">
    <property type="entry name" value="sensory_box"/>
    <property type="match status" value="1"/>
</dbReference>
<dbReference type="Pfam" id="PF08448">
    <property type="entry name" value="PAS_4"/>
    <property type="match status" value="1"/>
</dbReference>
<dbReference type="InterPro" id="IPR052155">
    <property type="entry name" value="Biofilm_reg_signaling"/>
</dbReference>